<dbReference type="PANTHER" id="PTHR43265:SF1">
    <property type="entry name" value="ESTERASE ESTD"/>
    <property type="match status" value="1"/>
</dbReference>
<name>A0A5E6MK57_9BACT</name>
<dbReference type="Proteomes" id="UP000381693">
    <property type="component" value="Unassembled WGS sequence"/>
</dbReference>
<gene>
    <name evidence="2" type="ORF">MAMC_02078</name>
</gene>
<dbReference type="Pfam" id="PF12146">
    <property type="entry name" value="Hydrolase_4"/>
    <property type="match status" value="1"/>
</dbReference>
<comment type="caution">
    <text evidence="2">The sequence shown here is derived from an EMBL/GenBank/DDBJ whole genome shotgun (WGS) entry which is preliminary data.</text>
</comment>
<dbReference type="GO" id="GO:0052689">
    <property type="term" value="F:carboxylic ester hydrolase activity"/>
    <property type="evidence" value="ECO:0007669"/>
    <property type="project" value="TreeGrafter"/>
</dbReference>
<dbReference type="InterPro" id="IPR022742">
    <property type="entry name" value="Hydrolase_4"/>
</dbReference>
<dbReference type="InterPro" id="IPR029058">
    <property type="entry name" value="AB_hydrolase_fold"/>
</dbReference>
<sequence length="271" mass="29488">MRKRRLSSRIGLLMVAVLRATMVNGGMKRSIPHEIRNAQGERLDFAYQGGSPENPTLVVIGHGITAHKDRPMLIELSNVLSRNGIHSLRFSFSGNGASEGKFEEFTPTKEVGDLGAVLDALSDWHVGYAGHSLGAIVGVLRASQDPRIHFLISLAGMAHAAAFVQREFGTVTPGAGCMWEMPQFPLSRAFVDDMNRIGSVVEVARKIRVPWLFVHGLADDVVPPQDSRDLFAVASEPKRLIEIPGSDHLFPDAHATAMANAVAAWLKEVKP</sequence>
<dbReference type="PANTHER" id="PTHR43265">
    <property type="entry name" value="ESTERASE ESTD"/>
    <property type="match status" value="1"/>
</dbReference>
<organism evidence="2 3">
    <name type="scientific">Methylacidimicrobium cyclopophantes</name>
    <dbReference type="NCBI Taxonomy" id="1041766"/>
    <lineage>
        <taxon>Bacteria</taxon>
        <taxon>Pseudomonadati</taxon>
        <taxon>Verrucomicrobiota</taxon>
        <taxon>Methylacidimicrobium</taxon>
    </lineage>
</organism>
<protein>
    <recommendedName>
        <fullName evidence="1">Serine aminopeptidase S33 domain-containing protein</fullName>
    </recommendedName>
</protein>
<dbReference type="Gene3D" id="3.40.50.1820">
    <property type="entry name" value="alpha/beta hydrolase"/>
    <property type="match status" value="1"/>
</dbReference>
<dbReference type="RefSeq" id="WP_246189655.1">
    <property type="nucleotide sequence ID" value="NZ_CABFUZ020000249.1"/>
</dbReference>
<feature type="domain" description="Serine aminopeptidase S33" evidence="1">
    <location>
        <begin position="188"/>
        <end position="248"/>
    </location>
</feature>
<dbReference type="AlphaFoldDB" id="A0A5E6MK57"/>
<reference evidence="2" key="1">
    <citation type="submission" date="2019-09" db="EMBL/GenBank/DDBJ databases">
        <authorList>
            <person name="Cremers G."/>
        </authorList>
    </citation>
    <scope>NUCLEOTIDE SEQUENCE [LARGE SCALE GENOMIC DNA]</scope>
    <source>
        <strain evidence="2">3B</strain>
    </source>
</reference>
<keyword evidence="3" id="KW-1185">Reference proteome</keyword>
<dbReference type="InterPro" id="IPR053145">
    <property type="entry name" value="AB_hydrolase_Est10"/>
</dbReference>
<dbReference type="EMBL" id="CABFUZ020000249">
    <property type="protein sequence ID" value="VVM08366.1"/>
    <property type="molecule type" value="Genomic_DNA"/>
</dbReference>
<proteinExistence type="predicted"/>
<evidence type="ECO:0000259" key="1">
    <source>
        <dbReference type="Pfam" id="PF12146"/>
    </source>
</evidence>
<evidence type="ECO:0000313" key="2">
    <source>
        <dbReference type="EMBL" id="VVM08366.1"/>
    </source>
</evidence>
<dbReference type="SUPFAM" id="SSF53474">
    <property type="entry name" value="alpha/beta-Hydrolases"/>
    <property type="match status" value="1"/>
</dbReference>
<accession>A0A5E6MK57</accession>
<evidence type="ECO:0000313" key="3">
    <source>
        <dbReference type="Proteomes" id="UP000381693"/>
    </source>
</evidence>